<accession>A0A8T0XRS5</accession>
<keyword evidence="2" id="KW-1185">Reference proteome</keyword>
<evidence type="ECO:0000313" key="1">
    <source>
        <dbReference type="EMBL" id="KAG2662407.1"/>
    </source>
</evidence>
<dbReference type="GO" id="GO:0006465">
    <property type="term" value="P:signal peptide processing"/>
    <property type="evidence" value="ECO:0007669"/>
    <property type="project" value="InterPro"/>
</dbReference>
<dbReference type="EMBL" id="CM029037">
    <property type="protein sequence ID" value="KAG2662407.1"/>
    <property type="molecule type" value="Genomic_DNA"/>
</dbReference>
<dbReference type="SUPFAM" id="SSF51306">
    <property type="entry name" value="LexA/Signal peptidase"/>
    <property type="match status" value="1"/>
</dbReference>
<comment type="caution">
    <text evidence="1">The sequence shown here is derived from an EMBL/GenBank/DDBJ whole genome shotgun (WGS) entry which is preliminary data.</text>
</comment>
<dbReference type="PANTHER" id="PTHR47040:SF1">
    <property type="entry name" value="MITOCHONDRIAL ATP-INDEPENDENT INNER MEMBRANE PROTEASE SUBUNIT 2"/>
    <property type="match status" value="1"/>
</dbReference>
<protein>
    <recommendedName>
        <fullName evidence="3">Mitochondrial inner membrane protease subunit 2</fullName>
    </recommendedName>
</protein>
<evidence type="ECO:0000313" key="2">
    <source>
        <dbReference type="Proteomes" id="UP000823388"/>
    </source>
</evidence>
<name>A0A8T0XRS5_PANVG</name>
<dbReference type="InterPro" id="IPR019533">
    <property type="entry name" value="Peptidase_S26"/>
</dbReference>
<dbReference type="AlphaFoldDB" id="A0A8T0XRS5"/>
<dbReference type="InterPro" id="IPR053307">
    <property type="entry name" value="Mitochondrial_IM_protease"/>
</dbReference>
<dbReference type="Gene3D" id="2.10.109.10">
    <property type="entry name" value="Umud Fragment, subunit A"/>
    <property type="match status" value="1"/>
</dbReference>
<organism evidence="1 2">
    <name type="scientific">Panicum virgatum</name>
    <name type="common">Blackwell switchgrass</name>
    <dbReference type="NCBI Taxonomy" id="38727"/>
    <lineage>
        <taxon>Eukaryota</taxon>
        <taxon>Viridiplantae</taxon>
        <taxon>Streptophyta</taxon>
        <taxon>Embryophyta</taxon>
        <taxon>Tracheophyta</taxon>
        <taxon>Spermatophyta</taxon>
        <taxon>Magnoliopsida</taxon>
        <taxon>Liliopsida</taxon>
        <taxon>Poales</taxon>
        <taxon>Poaceae</taxon>
        <taxon>PACMAD clade</taxon>
        <taxon>Panicoideae</taxon>
        <taxon>Panicodae</taxon>
        <taxon>Paniceae</taxon>
        <taxon>Panicinae</taxon>
        <taxon>Panicum</taxon>
        <taxon>Panicum sect. Hiantes</taxon>
    </lineage>
</organism>
<proteinExistence type="predicted"/>
<dbReference type="InterPro" id="IPR036286">
    <property type="entry name" value="LexA/Signal_pep-like_sf"/>
</dbReference>
<dbReference type="GO" id="GO:0004252">
    <property type="term" value="F:serine-type endopeptidase activity"/>
    <property type="evidence" value="ECO:0007669"/>
    <property type="project" value="InterPro"/>
</dbReference>
<gene>
    <name evidence="1" type="ORF">PVAP13_1KG536100</name>
</gene>
<reference evidence="1" key="1">
    <citation type="submission" date="2020-05" db="EMBL/GenBank/DDBJ databases">
        <title>WGS assembly of Panicum virgatum.</title>
        <authorList>
            <person name="Lovell J.T."/>
            <person name="Jenkins J."/>
            <person name="Shu S."/>
            <person name="Juenger T.E."/>
            <person name="Schmutz J."/>
        </authorList>
    </citation>
    <scope>NUCLEOTIDE SEQUENCE</scope>
    <source>
        <strain evidence="1">AP13</strain>
    </source>
</reference>
<dbReference type="PANTHER" id="PTHR47040">
    <property type="entry name" value="OSJNBA0068L06.9 PROTEIN"/>
    <property type="match status" value="1"/>
</dbReference>
<dbReference type="Proteomes" id="UP000823388">
    <property type="component" value="Chromosome 1K"/>
</dbReference>
<dbReference type="CDD" id="cd06530">
    <property type="entry name" value="S26_SPase_I"/>
    <property type="match status" value="1"/>
</dbReference>
<evidence type="ECO:0008006" key="3">
    <source>
        <dbReference type="Google" id="ProtNLM"/>
    </source>
</evidence>
<sequence>MASPTTWATRLRYAHSKMRYSAVVSFMKYYYGQIRYHEIAPCFYDFFSQGKLTAATWCHNATREMAPTIHSDGAAILVRKLLHYPNNPTRVFVGDVVLVRHPKTPSRYLVRRLGAIGGCEMVSTDEKDEPFVLAHDQCWLLLDNQSVSPKVAWDSRVFGPVPIRSIWGRVIYSLRTSVDHGPVQNSRRAMEQDSPVLAVELDLQALVDIVNKYQKK</sequence>